<evidence type="ECO:0000256" key="1">
    <source>
        <dbReference type="SAM" id="Phobius"/>
    </source>
</evidence>
<evidence type="ECO:0000313" key="4">
    <source>
        <dbReference type="Proteomes" id="UP000242329"/>
    </source>
</evidence>
<dbReference type="NCBIfam" id="TIGR00277">
    <property type="entry name" value="HDIG"/>
    <property type="match status" value="1"/>
</dbReference>
<dbReference type="OrthoDB" id="9806952at2"/>
<dbReference type="PANTHER" id="PTHR36442">
    <property type="entry name" value="CYCLIC-DI-AMP PHOSPHODIESTERASE PGPH"/>
    <property type="match status" value="1"/>
</dbReference>
<protein>
    <submittedName>
        <fullName evidence="3">Metal dependent phosphohydrolase</fullName>
    </submittedName>
</protein>
<dbReference type="Proteomes" id="UP000242329">
    <property type="component" value="Unassembled WGS sequence"/>
</dbReference>
<feature type="transmembrane region" description="Helical" evidence="1">
    <location>
        <begin position="416"/>
        <end position="435"/>
    </location>
</feature>
<dbReference type="InterPro" id="IPR006675">
    <property type="entry name" value="HDIG_dom"/>
</dbReference>
<gene>
    <name evidence="3" type="ORF">SAMN02745221_01131</name>
</gene>
<dbReference type="Pfam" id="PF07697">
    <property type="entry name" value="7TMR-HDED"/>
    <property type="match status" value="1"/>
</dbReference>
<sequence>MLKDFLNAGSCRLRSFFTSPRVQKIIGVLVFFGITITILFSNFSPKQLSLKPDEVAPRDIQSNVTTVVIDEKKTAELREQAASKVQKVYQEDNFAIANAKTEIDNFYANLNQVLQSRDEDKEEKIKKLLAGAVAGKDFRPAISYYELARYIVQTGSDNLSEIQQVIWSLIYNALQKPITEEALPDAIKGIEKEIDGLFYTKQAKEIMKITAYGFMRPNMIYNQEATEKAIQEAVEAVQPVQKTIKAGEIIVREGDRVTEEQISILEQLGLQRSKSYPLTLVGTGIFVLITFWLIIQFLRRYYKEIYENSSLLLLIALIFVLILLITRFLTIIKIGDKPELNNLMGYAAPVAAGSMLIAMLLDNRLAYFMTMIMALYVGLLTEGNQLFYAIVAFVGGTVGVFRVYKLSQTSDLAKAGIYVALADILTIITLIFISGNVSLKLVFTGVIIGAINGLLSAVLMIGALPYLETAFSITSMIRLLELSNPNQPLLRRLLLEAPGTYHHSLLVGNLAEAAAEAVGANPLLVRVGAYYHDIGKLKRPEYFIENQRGGENPHAKIAPALSALIITSHIREGLELAREARLPKVIMDFIEQHHGTSLARYFYNRALEEHAEGEVSEESFRYEGPRPQSREVALVMLADSVEAAVRSLAGPTPEKIKAMVHKIIKEKLDDEQLELCELTFRDLNVAAEAFCKVLDGIYHKRIEYPENIAKELKRSGWDGNNDNQ</sequence>
<evidence type="ECO:0000259" key="2">
    <source>
        <dbReference type="SMART" id="SM00471"/>
    </source>
</evidence>
<dbReference type="CDD" id="cd00077">
    <property type="entry name" value="HDc"/>
    <property type="match status" value="1"/>
</dbReference>
<keyword evidence="1" id="KW-0812">Transmembrane</keyword>
<dbReference type="InterPro" id="IPR006674">
    <property type="entry name" value="HD_domain"/>
</dbReference>
<dbReference type="GO" id="GO:0016787">
    <property type="term" value="F:hydrolase activity"/>
    <property type="evidence" value="ECO:0007669"/>
    <property type="project" value="UniProtKB-KW"/>
</dbReference>
<dbReference type="InterPro" id="IPR052722">
    <property type="entry name" value="PgpH_phosphodiesterase"/>
</dbReference>
<dbReference type="InterPro" id="IPR011621">
    <property type="entry name" value="Metal-dep_PHydrolase_7TM_intra"/>
</dbReference>
<reference evidence="4" key="1">
    <citation type="submission" date="2016-11" db="EMBL/GenBank/DDBJ databases">
        <authorList>
            <person name="Varghese N."/>
            <person name="Submissions S."/>
        </authorList>
    </citation>
    <scope>NUCLEOTIDE SEQUENCE [LARGE SCALE GENOMIC DNA]</scope>
    <source>
        <strain evidence="4">DSM 11003</strain>
    </source>
</reference>
<proteinExistence type="predicted"/>
<feature type="transmembrane region" description="Helical" evidence="1">
    <location>
        <begin position="441"/>
        <end position="467"/>
    </location>
</feature>
<keyword evidence="3" id="KW-0378">Hydrolase</keyword>
<feature type="transmembrane region" description="Helical" evidence="1">
    <location>
        <begin position="25"/>
        <end position="43"/>
    </location>
</feature>
<evidence type="ECO:0000313" key="3">
    <source>
        <dbReference type="EMBL" id="SHG85983.1"/>
    </source>
</evidence>
<feature type="domain" description="HD/PDEase" evidence="2">
    <location>
        <begin position="496"/>
        <end position="653"/>
    </location>
</feature>
<dbReference type="AlphaFoldDB" id="A0A1M5NAG6"/>
<dbReference type="EMBL" id="FQWY01000015">
    <property type="protein sequence ID" value="SHG85983.1"/>
    <property type="molecule type" value="Genomic_DNA"/>
</dbReference>
<name>A0A1M5NAG6_9FIRM</name>
<feature type="transmembrane region" description="Helical" evidence="1">
    <location>
        <begin position="310"/>
        <end position="331"/>
    </location>
</feature>
<dbReference type="Pfam" id="PF01966">
    <property type="entry name" value="HD"/>
    <property type="match status" value="1"/>
</dbReference>
<dbReference type="InterPro" id="IPR003607">
    <property type="entry name" value="HD/PDEase_dom"/>
</dbReference>
<dbReference type="InterPro" id="IPR011624">
    <property type="entry name" value="Metal-dep_PHydrolase_7TM_extra"/>
</dbReference>
<dbReference type="RefSeq" id="WP_073091253.1">
    <property type="nucleotide sequence ID" value="NZ_FQWY01000015.1"/>
</dbReference>
<keyword evidence="1" id="KW-1133">Transmembrane helix</keyword>
<dbReference type="PANTHER" id="PTHR36442:SF1">
    <property type="entry name" value="CYCLIC-DI-AMP PHOSPHODIESTERASE PGPH"/>
    <property type="match status" value="1"/>
</dbReference>
<accession>A0A1M5NAG6</accession>
<feature type="transmembrane region" description="Helical" evidence="1">
    <location>
        <begin position="278"/>
        <end position="298"/>
    </location>
</feature>
<keyword evidence="4" id="KW-1185">Reference proteome</keyword>
<dbReference type="Pfam" id="PF07698">
    <property type="entry name" value="7TM-7TMR_HD"/>
    <property type="match status" value="1"/>
</dbReference>
<feature type="transmembrane region" description="Helical" evidence="1">
    <location>
        <begin position="343"/>
        <end position="361"/>
    </location>
</feature>
<dbReference type="STRING" id="1123382.SAMN02745221_01131"/>
<dbReference type="Gene3D" id="1.10.3210.10">
    <property type="entry name" value="Hypothetical protein af1432"/>
    <property type="match status" value="1"/>
</dbReference>
<organism evidence="3 4">
    <name type="scientific">Thermosyntropha lipolytica DSM 11003</name>
    <dbReference type="NCBI Taxonomy" id="1123382"/>
    <lineage>
        <taxon>Bacteria</taxon>
        <taxon>Bacillati</taxon>
        <taxon>Bacillota</taxon>
        <taxon>Clostridia</taxon>
        <taxon>Eubacteriales</taxon>
        <taxon>Syntrophomonadaceae</taxon>
        <taxon>Thermosyntropha</taxon>
    </lineage>
</organism>
<dbReference type="SMART" id="SM00471">
    <property type="entry name" value="HDc"/>
    <property type="match status" value="1"/>
</dbReference>
<dbReference type="SUPFAM" id="SSF109604">
    <property type="entry name" value="HD-domain/PDEase-like"/>
    <property type="match status" value="1"/>
</dbReference>
<keyword evidence="1" id="KW-0472">Membrane</keyword>